<evidence type="ECO:0000256" key="4">
    <source>
        <dbReference type="SAM" id="Coils"/>
    </source>
</evidence>
<feature type="compositionally biased region" description="Polar residues" evidence="5">
    <location>
        <begin position="484"/>
        <end position="510"/>
    </location>
</feature>
<dbReference type="Gene3D" id="3.90.220.20">
    <property type="entry name" value="DNA methylase specificity domains"/>
    <property type="match status" value="2"/>
</dbReference>
<evidence type="ECO:0000313" key="8">
    <source>
        <dbReference type="Proteomes" id="UP000029733"/>
    </source>
</evidence>
<name>A0A4U8TBS5_9HELI</name>
<dbReference type="OrthoDB" id="5363772at2"/>
<dbReference type="InterPro" id="IPR051212">
    <property type="entry name" value="Type-I_RE_S_subunit"/>
</dbReference>
<feature type="coiled-coil region" evidence="4">
    <location>
        <begin position="370"/>
        <end position="441"/>
    </location>
</feature>
<dbReference type="InterPro" id="IPR044946">
    <property type="entry name" value="Restrct_endonuc_typeI_TRD_sf"/>
</dbReference>
<evidence type="ECO:0000259" key="6">
    <source>
        <dbReference type="Pfam" id="PF01420"/>
    </source>
</evidence>
<evidence type="ECO:0000256" key="2">
    <source>
        <dbReference type="ARBA" id="ARBA00022747"/>
    </source>
</evidence>
<dbReference type="SUPFAM" id="SSF116734">
    <property type="entry name" value="DNA methylase specificity domain"/>
    <property type="match status" value="2"/>
</dbReference>
<dbReference type="AlphaFoldDB" id="A0A4U8TBS5"/>
<keyword evidence="3" id="KW-0238">DNA-binding</keyword>
<dbReference type="InterPro" id="IPR000055">
    <property type="entry name" value="Restrct_endonuc_typeI_TRD"/>
</dbReference>
<dbReference type="Pfam" id="PF01420">
    <property type="entry name" value="Methylase_S"/>
    <property type="match status" value="2"/>
</dbReference>
<dbReference type="Proteomes" id="UP000029733">
    <property type="component" value="Unassembled WGS sequence"/>
</dbReference>
<dbReference type="CDD" id="cd17246">
    <property type="entry name" value="RMtype1_S_SonII-TRD2-CR2_like"/>
    <property type="match status" value="1"/>
</dbReference>
<feature type="domain" description="Type I restriction modification DNA specificity" evidence="6">
    <location>
        <begin position="155"/>
        <end position="328"/>
    </location>
</feature>
<accession>A0A4U8TBS5</accession>
<dbReference type="EMBL" id="JRPR02000001">
    <property type="protein sequence ID" value="TLD97369.1"/>
    <property type="molecule type" value="Genomic_DNA"/>
</dbReference>
<dbReference type="GO" id="GO:0009307">
    <property type="term" value="P:DNA restriction-modification system"/>
    <property type="evidence" value="ECO:0007669"/>
    <property type="project" value="UniProtKB-KW"/>
</dbReference>
<dbReference type="RefSeq" id="WP_138109781.1">
    <property type="nucleotide sequence ID" value="NZ_JRPR02000001.1"/>
</dbReference>
<dbReference type="PANTHER" id="PTHR43140:SF1">
    <property type="entry name" value="TYPE I RESTRICTION ENZYME ECOKI SPECIFICITY SUBUNIT"/>
    <property type="match status" value="1"/>
</dbReference>
<proteinExistence type="inferred from homology"/>
<feature type="compositionally biased region" description="Low complexity" evidence="5">
    <location>
        <begin position="65"/>
        <end position="78"/>
    </location>
</feature>
<comment type="similarity">
    <text evidence="1">Belongs to the type-I restriction system S methylase family.</text>
</comment>
<evidence type="ECO:0000313" key="7">
    <source>
        <dbReference type="EMBL" id="TLD97369.1"/>
    </source>
</evidence>
<organism evidence="7 8">
    <name type="scientific">Helicobacter jaachi</name>
    <dbReference type="NCBI Taxonomy" id="1677920"/>
    <lineage>
        <taxon>Bacteria</taxon>
        <taxon>Pseudomonadati</taxon>
        <taxon>Campylobacterota</taxon>
        <taxon>Epsilonproteobacteria</taxon>
        <taxon>Campylobacterales</taxon>
        <taxon>Helicobacteraceae</taxon>
        <taxon>Helicobacter</taxon>
    </lineage>
</organism>
<feature type="region of interest" description="Disordered" evidence="5">
    <location>
        <begin position="463"/>
        <end position="519"/>
    </location>
</feature>
<keyword evidence="8" id="KW-1185">Reference proteome</keyword>
<evidence type="ECO:0000256" key="3">
    <source>
        <dbReference type="ARBA" id="ARBA00023125"/>
    </source>
</evidence>
<sequence>MKTSILKKSILDYAIKGELSARFRRENANLNALSEIKSYNADILIKRENLQKELKILESNLKKLTSSSKGSKTSHTPSLRGEAQAIHTPPLQSKTISSPSLRASETSEAIHTNAQEIKAQIQSIKKDLQNCKIITPLNIESKFTESNFNPPFEIPQTWAWVRLGDICDVRDGTHESPKYYEKGIPLITSKNLKNGALSFDNISYISQLDADRINLRSKVNINDILFAMIGTIGNPVLITQKPDYCIKNVALFKKYYGKLDMKFLLYILLFFQNLMQNSSNASVQSFVSLKYLKNFAIPLPPLKEQQEIARILDSLISLANEFDSIKEELKRIEKRIEKSLLKLALEGNLSKGYRRENPHINAYSEIESYNANILTKRENLQKELKFLESKLKKLTSSSKGSKTSHSPSLRGEAEAIHTNAKEQIKAQIKELKQELEKCKIITPLESSIENCSFQYKFIESKTPDSMDSSKLDSTPSLSGDEINAATSSPSLRASETSHNSSLRASETSEAIHTPLPNDKEKTMDCHDFAYAKSRNDATDLTNCYHKSRNDVTYVTNCYNKSYNDAFTPPFEIPSTWTWVRLGDICEIVLGKTPKREVKEYWEPKDYKWVSIADMKERESIFSTKDSISELAKQECFGNFIFKKGTLILSFKLTIGKTSILGFDGYHNEGIASIIPKFHKENEEIFKHFLLLLLSEFTQFIESTGAIKGETLNKAKLIELPIPLPPLKEQEFISKELEKLFTLTKGLRVD</sequence>
<feature type="coiled-coil region" evidence="4">
    <location>
        <begin position="315"/>
        <end position="342"/>
    </location>
</feature>
<evidence type="ECO:0000256" key="1">
    <source>
        <dbReference type="ARBA" id="ARBA00010923"/>
    </source>
</evidence>
<keyword evidence="2" id="KW-0680">Restriction system</keyword>
<keyword evidence="4" id="KW-0175">Coiled coil</keyword>
<reference evidence="7 8" key="1">
    <citation type="journal article" date="2014" name="Genome Announc.">
        <title>Draft genome sequences of eight enterohepatic helicobacter species isolated from both laboratory and wild rodents.</title>
        <authorList>
            <person name="Sheh A."/>
            <person name="Shen Z."/>
            <person name="Fox J.G."/>
        </authorList>
    </citation>
    <scope>NUCLEOTIDE SEQUENCE [LARGE SCALE GENOMIC DNA]</scope>
    <source>
        <strain evidence="7 8">MIT 09-6949</strain>
    </source>
</reference>
<gene>
    <name evidence="7" type="ORF">LS71_001025</name>
</gene>
<protein>
    <recommendedName>
        <fullName evidence="6">Type I restriction modification DNA specificity domain-containing protein</fullName>
    </recommendedName>
</protein>
<feature type="compositionally biased region" description="Polar residues" evidence="5">
    <location>
        <begin position="90"/>
        <end position="109"/>
    </location>
</feature>
<dbReference type="PANTHER" id="PTHR43140">
    <property type="entry name" value="TYPE-1 RESTRICTION ENZYME ECOKI SPECIFICITY PROTEIN"/>
    <property type="match status" value="1"/>
</dbReference>
<dbReference type="GO" id="GO:0003677">
    <property type="term" value="F:DNA binding"/>
    <property type="evidence" value="ECO:0007669"/>
    <property type="project" value="UniProtKB-KW"/>
</dbReference>
<comment type="caution">
    <text evidence="7">The sequence shown here is derived from an EMBL/GenBank/DDBJ whole genome shotgun (WGS) entry which is preliminary data.</text>
</comment>
<evidence type="ECO:0000256" key="5">
    <source>
        <dbReference type="SAM" id="MobiDB-lite"/>
    </source>
</evidence>
<feature type="domain" description="Type I restriction modification DNA specificity" evidence="6">
    <location>
        <begin position="573"/>
        <end position="744"/>
    </location>
</feature>
<feature type="region of interest" description="Disordered" evidence="5">
    <location>
        <begin position="65"/>
        <end position="109"/>
    </location>
</feature>